<protein>
    <submittedName>
        <fullName evidence="2">O-antigen ligase family protein</fullName>
    </submittedName>
</protein>
<reference evidence="2 3" key="1">
    <citation type="submission" date="2023-08" db="EMBL/GenBank/DDBJ databases">
        <authorList>
            <person name="Joshi A."/>
            <person name="Thite S."/>
        </authorList>
    </citation>
    <scope>NUCLEOTIDE SEQUENCE [LARGE SCALE GENOMIC DNA]</scope>
    <source>
        <strain evidence="2 3">1E1</strain>
    </source>
</reference>
<evidence type="ECO:0000313" key="3">
    <source>
        <dbReference type="Proteomes" id="UP001236258"/>
    </source>
</evidence>
<keyword evidence="3" id="KW-1185">Reference proteome</keyword>
<dbReference type="Proteomes" id="UP001236258">
    <property type="component" value="Unassembled WGS sequence"/>
</dbReference>
<dbReference type="GO" id="GO:0016874">
    <property type="term" value="F:ligase activity"/>
    <property type="evidence" value="ECO:0007669"/>
    <property type="project" value="UniProtKB-KW"/>
</dbReference>
<feature type="transmembrane region" description="Helical" evidence="1">
    <location>
        <begin position="40"/>
        <end position="58"/>
    </location>
</feature>
<feature type="transmembrane region" description="Helical" evidence="1">
    <location>
        <begin position="372"/>
        <end position="398"/>
    </location>
</feature>
<feature type="transmembrane region" description="Helical" evidence="1">
    <location>
        <begin position="221"/>
        <end position="238"/>
    </location>
</feature>
<keyword evidence="1" id="KW-0472">Membrane</keyword>
<feature type="transmembrane region" description="Helical" evidence="1">
    <location>
        <begin position="199"/>
        <end position="215"/>
    </location>
</feature>
<feature type="transmembrane region" description="Helical" evidence="1">
    <location>
        <begin position="128"/>
        <end position="150"/>
    </location>
</feature>
<evidence type="ECO:0000313" key="2">
    <source>
        <dbReference type="EMBL" id="MDP4528824.1"/>
    </source>
</evidence>
<dbReference type="RefSeq" id="WP_305944929.1">
    <property type="nucleotide sequence ID" value="NZ_JAUZVY010000002.1"/>
</dbReference>
<keyword evidence="1" id="KW-1133">Transmembrane helix</keyword>
<organism evidence="2 3">
    <name type="scientific">Alkalimonas delamerensis</name>
    <dbReference type="NCBI Taxonomy" id="265981"/>
    <lineage>
        <taxon>Bacteria</taxon>
        <taxon>Pseudomonadati</taxon>
        <taxon>Pseudomonadota</taxon>
        <taxon>Gammaproteobacteria</taxon>
        <taxon>Alkalimonas</taxon>
    </lineage>
</organism>
<feature type="transmembrane region" description="Helical" evidence="1">
    <location>
        <begin position="338"/>
        <end position="360"/>
    </location>
</feature>
<feature type="transmembrane region" description="Helical" evidence="1">
    <location>
        <begin position="170"/>
        <end position="190"/>
    </location>
</feature>
<accession>A0ABT9GPD4</accession>
<sequence>MTLLPQASPRLWSGLFMLAACTLLLDMLQGAALSLGLSVPPVAQALKAALLLAMLALLRVTDFKVVLVLLALALCMMTGPLLTHWMLEPGLSLMAEVSLIAKLLAPLVALLAFYRFSQSAPEQAERVLQALMLLFATVLVLNLLLGFAGFGYAAYSPMEDIELAALGSSGFFVSANELSALLLVLTAYLLHRSWPDNRFGFLLVVLLALFCAAQLLTKTALLGVVLLTVLIPWLHLTASMRRRSALVLVLFALVLLLSSPFWLEPLLVALGLHQKLLWVWQERGLLGLLLSSRELYLQQNLQLLTEQYAPWHWLLGVGQAGIALYQKKYFVESDLVDLAIFFGLPALVFAVGWFGWLLRLCWHQRHLATGRVLLLLNGLLLLLAVLVGHVLTSGILWLPWGAWCGWLLAQASGSNPAYSFDTSLQATLKTGQRTDL</sequence>
<keyword evidence="2" id="KW-0436">Ligase</keyword>
<proteinExistence type="predicted"/>
<gene>
    <name evidence="2" type="ORF">Q3O59_07225</name>
</gene>
<feature type="transmembrane region" description="Helical" evidence="1">
    <location>
        <begin position="65"/>
        <end position="87"/>
    </location>
</feature>
<comment type="caution">
    <text evidence="2">The sequence shown here is derived from an EMBL/GenBank/DDBJ whole genome shotgun (WGS) entry which is preliminary data.</text>
</comment>
<keyword evidence="1" id="KW-0812">Transmembrane</keyword>
<feature type="transmembrane region" description="Helical" evidence="1">
    <location>
        <begin position="245"/>
        <end position="263"/>
    </location>
</feature>
<feature type="transmembrane region" description="Helical" evidence="1">
    <location>
        <begin position="99"/>
        <end position="116"/>
    </location>
</feature>
<evidence type="ECO:0000256" key="1">
    <source>
        <dbReference type="SAM" id="Phobius"/>
    </source>
</evidence>
<dbReference type="EMBL" id="JAUZVY010000002">
    <property type="protein sequence ID" value="MDP4528824.1"/>
    <property type="molecule type" value="Genomic_DNA"/>
</dbReference>
<name>A0ABT9GPD4_9GAMM</name>